<dbReference type="PANTHER" id="PTHR43163:SF6">
    <property type="entry name" value="DIPEPTIDE TRANSPORT SYSTEM PERMEASE PROTEIN DPPB-RELATED"/>
    <property type="match status" value="1"/>
</dbReference>
<dbReference type="PANTHER" id="PTHR43163">
    <property type="entry name" value="DIPEPTIDE TRANSPORT SYSTEM PERMEASE PROTEIN DPPB-RELATED"/>
    <property type="match status" value="1"/>
</dbReference>
<dbReference type="Pfam" id="PF00528">
    <property type="entry name" value="BPD_transp_1"/>
    <property type="match status" value="1"/>
</dbReference>
<keyword evidence="2 9" id="KW-0813">Transport</keyword>
<dbReference type="CDD" id="cd06261">
    <property type="entry name" value="TM_PBP2"/>
    <property type="match status" value="1"/>
</dbReference>
<evidence type="ECO:0000256" key="2">
    <source>
        <dbReference type="ARBA" id="ARBA00022448"/>
    </source>
</evidence>
<keyword evidence="6 9" id="KW-1133">Transmembrane helix</keyword>
<evidence type="ECO:0000256" key="9">
    <source>
        <dbReference type="RuleBase" id="RU363032"/>
    </source>
</evidence>
<evidence type="ECO:0000256" key="5">
    <source>
        <dbReference type="ARBA" id="ARBA00022692"/>
    </source>
</evidence>
<keyword evidence="4" id="KW-0997">Cell inner membrane</keyword>
<keyword evidence="3" id="KW-1003">Cell membrane</keyword>
<evidence type="ECO:0000259" key="10">
    <source>
        <dbReference type="PROSITE" id="PS50928"/>
    </source>
</evidence>
<evidence type="ECO:0000256" key="8">
    <source>
        <dbReference type="ARBA" id="ARBA00024202"/>
    </source>
</evidence>
<feature type="transmembrane region" description="Helical" evidence="9">
    <location>
        <begin position="129"/>
        <end position="156"/>
    </location>
</feature>
<dbReference type="SUPFAM" id="SSF161098">
    <property type="entry name" value="MetI-like"/>
    <property type="match status" value="1"/>
</dbReference>
<dbReference type="AlphaFoldDB" id="A0A2U1TVS9"/>
<dbReference type="GO" id="GO:0005886">
    <property type="term" value="C:plasma membrane"/>
    <property type="evidence" value="ECO:0007669"/>
    <property type="project" value="UniProtKB-SubCell"/>
</dbReference>
<dbReference type="InterPro" id="IPR000515">
    <property type="entry name" value="MetI-like"/>
</dbReference>
<dbReference type="EMBL" id="QDKH01000018">
    <property type="protein sequence ID" value="PWC13479.1"/>
    <property type="molecule type" value="Genomic_DNA"/>
</dbReference>
<evidence type="ECO:0000256" key="1">
    <source>
        <dbReference type="ARBA" id="ARBA00004429"/>
    </source>
</evidence>
<comment type="subcellular location">
    <subcellularLocation>
        <location evidence="1">Cell inner membrane</location>
        <topology evidence="1">Multi-pass membrane protein</topology>
    </subcellularLocation>
    <subcellularLocation>
        <location evidence="9">Cell membrane</location>
        <topology evidence="9">Multi-pass membrane protein</topology>
    </subcellularLocation>
</comment>
<comment type="similarity">
    <text evidence="8">Belongs to the binding-protein-dependent transport system permease family. OppBC subfamily.</text>
</comment>
<evidence type="ECO:0000256" key="7">
    <source>
        <dbReference type="ARBA" id="ARBA00023136"/>
    </source>
</evidence>
<feature type="transmembrane region" description="Helical" evidence="9">
    <location>
        <begin position="212"/>
        <end position="238"/>
    </location>
</feature>
<organism evidence="11 12">
    <name type="scientific">Brenneria corticis</name>
    <dbReference type="NCBI Taxonomy" id="2173106"/>
    <lineage>
        <taxon>Bacteria</taxon>
        <taxon>Pseudomonadati</taxon>
        <taxon>Pseudomonadota</taxon>
        <taxon>Gammaproteobacteria</taxon>
        <taxon>Enterobacterales</taxon>
        <taxon>Pectobacteriaceae</taxon>
        <taxon>Brenneria</taxon>
    </lineage>
</organism>
<dbReference type="InterPro" id="IPR035906">
    <property type="entry name" value="MetI-like_sf"/>
</dbReference>
<evidence type="ECO:0000313" key="12">
    <source>
        <dbReference type="Proteomes" id="UP000296159"/>
    </source>
</evidence>
<comment type="caution">
    <text evidence="11">The sequence shown here is derived from an EMBL/GenBank/DDBJ whole genome shotgun (WGS) entry which is preliminary data.</text>
</comment>
<dbReference type="GO" id="GO:0055085">
    <property type="term" value="P:transmembrane transport"/>
    <property type="evidence" value="ECO:0007669"/>
    <property type="project" value="InterPro"/>
</dbReference>
<name>A0A2U1TVS9_9GAMM</name>
<dbReference type="PROSITE" id="PS50928">
    <property type="entry name" value="ABC_TM1"/>
    <property type="match status" value="1"/>
</dbReference>
<reference evidence="11 12" key="1">
    <citation type="submission" date="2018-04" db="EMBL/GenBank/DDBJ databases">
        <title>Brenneria corticis sp.nov.</title>
        <authorList>
            <person name="Li Y."/>
        </authorList>
    </citation>
    <scope>NUCLEOTIDE SEQUENCE [LARGE SCALE GENOMIC DNA]</scope>
    <source>
        <strain evidence="11 12">CFCC 11842</strain>
    </source>
</reference>
<evidence type="ECO:0000256" key="4">
    <source>
        <dbReference type="ARBA" id="ARBA00022519"/>
    </source>
</evidence>
<dbReference type="Gene3D" id="1.10.3720.10">
    <property type="entry name" value="MetI-like"/>
    <property type="match status" value="1"/>
</dbReference>
<protein>
    <submittedName>
        <fullName evidence="11">ABC transporter permease</fullName>
    </submittedName>
</protein>
<evidence type="ECO:0000256" key="6">
    <source>
        <dbReference type="ARBA" id="ARBA00022989"/>
    </source>
</evidence>
<feature type="transmembrane region" description="Helical" evidence="9">
    <location>
        <begin position="277"/>
        <end position="298"/>
    </location>
</feature>
<dbReference type="Proteomes" id="UP000296159">
    <property type="component" value="Unassembled WGS sequence"/>
</dbReference>
<feature type="transmembrane region" description="Helical" evidence="9">
    <location>
        <begin position="12"/>
        <end position="31"/>
    </location>
</feature>
<evidence type="ECO:0000256" key="3">
    <source>
        <dbReference type="ARBA" id="ARBA00022475"/>
    </source>
</evidence>
<dbReference type="RefSeq" id="WP_136167356.1">
    <property type="nucleotide sequence ID" value="NZ_KZ819084.1"/>
</dbReference>
<evidence type="ECO:0000313" key="11">
    <source>
        <dbReference type="EMBL" id="PWC13479.1"/>
    </source>
</evidence>
<dbReference type="Pfam" id="PF19300">
    <property type="entry name" value="BPD_transp_1_N"/>
    <property type="match status" value="1"/>
</dbReference>
<feature type="domain" description="ABC transmembrane type-1" evidence="10">
    <location>
        <begin position="94"/>
        <end position="291"/>
    </location>
</feature>
<accession>A0A2U1TVS9</accession>
<proteinExistence type="inferred from homology"/>
<gene>
    <name evidence="11" type="ORF">DDT56_15655</name>
</gene>
<dbReference type="InterPro" id="IPR045621">
    <property type="entry name" value="BPD_transp_1_N"/>
</dbReference>
<sequence length="306" mass="33020">MPRYILTRLLEALVAIWGVVTIVFFVTRVLGDPTVLLLPLGAGQAELEAMRHSLGLDRPLAEQYFHALWDMLRGDFGTSFQYMQPASRVVLQHMPATVSLAGTALLFGVIFGAVAGTIAALTRGTPAEFIVMVAALLGQATPVFWLGIMLILFFAVNLGWFPTGGAGGVAHLVLPGATLAVFVTASIARLLRSSLLDILREDYVRTARAKGLLPRTVFVWHVARNALIPVVTMVGIIAGELLGGSVVTETVFAWPGVGRLIVQAIQVHDFPVIQAGVVLMAVIFVAINFMVDLLYGVLDPRISRRR</sequence>
<keyword evidence="5 9" id="KW-0812">Transmembrane</keyword>
<keyword evidence="7 9" id="KW-0472">Membrane</keyword>
<feature type="transmembrane region" description="Helical" evidence="9">
    <location>
        <begin position="100"/>
        <end position="122"/>
    </location>
</feature>
<keyword evidence="12" id="KW-1185">Reference proteome</keyword>
<feature type="transmembrane region" description="Helical" evidence="9">
    <location>
        <begin position="168"/>
        <end position="191"/>
    </location>
</feature>